<protein>
    <submittedName>
        <fullName evidence="1">Uncharacterized protein</fullName>
    </submittedName>
</protein>
<evidence type="ECO:0000313" key="1">
    <source>
        <dbReference type="EMBL" id="MSU01386.1"/>
    </source>
</evidence>
<keyword evidence="2" id="KW-1185">Reference proteome</keyword>
<dbReference type="Proteomes" id="UP000469523">
    <property type="component" value="Unassembled WGS sequence"/>
</dbReference>
<name>A0A6N7XIB6_9FIRM</name>
<evidence type="ECO:0000313" key="2">
    <source>
        <dbReference type="Proteomes" id="UP000469523"/>
    </source>
</evidence>
<proteinExistence type="predicted"/>
<comment type="caution">
    <text evidence="1">The sequence shown here is derived from an EMBL/GenBank/DDBJ whole genome shotgun (WGS) entry which is preliminary data.</text>
</comment>
<reference evidence="1 2" key="1">
    <citation type="submission" date="2019-09" db="EMBL/GenBank/DDBJ databases">
        <title>In-depth cultivation of the pig gut microbiome towards novel bacterial diversity and tailored functional studies.</title>
        <authorList>
            <person name="Wylensek D."/>
            <person name="Hitch T.C.A."/>
            <person name="Clavel T."/>
        </authorList>
    </citation>
    <scope>NUCLEOTIDE SEQUENCE [LARGE SCALE GENOMIC DNA]</scope>
    <source>
        <strain evidence="1 2">WCA3-693-APC-4?</strain>
    </source>
</reference>
<dbReference type="EMBL" id="VUNQ01000014">
    <property type="protein sequence ID" value="MSU01386.1"/>
    <property type="molecule type" value="Genomic_DNA"/>
</dbReference>
<accession>A0A6N7XIB6</accession>
<sequence>MNREYLEKIKRDYPWIWDKENEYYLIISDDMDSLLSAICLMSHRDNIKIGGFLDYREGFYIKKGLEGKLTKDNIICIDMSPCEDGIKSISNHVTRRFEGEEVNSQDINLSNMDGISPKNYFHKYNLNTFILIYSLLGLKPSSEKASALMLMLDSAYLPFYASKSYQDSFTQKHYLCDVLDLEEVWQVQEKITKTEFINAKASLGLSTKIYVDDEGVKTADDKVDLEGICEILEIDYKPEQLHGFFYLTKLVNTITRHINVRVINRENILGLAVTRRDTQKICWVEGGIGSCISLKEN</sequence>
<gene>
    <name evidence="1" type="ORF">FYJ83_07890</name>
</gene>
<dbReference type="RefSeq" id="WP_154439800.1">
    <property type="nucleotide sequence ID" value="NZ_VUNQ01000014.1"/>
</dbReference>
<organism evidence="1 2">
    <name type="scientific">Tissierella pigra</name>
    <dbReference type="NCBI Taxonomy" id="2607614"/>
    <lineage>
        <taxon>Bacteria</taxon>
        <taxon>Bacillati</taxon>
        <taxon>Bacillota</taxon>
        <taxon>Tissierellia</taxon>
        <taxon>Tissierellales</taxon>
        <taxon>Tissierellaceae</taxon>
        <taxon>Tissierella</taxon>
    </lineage>
</organism>
<dbReference type="AlphaFoldDB" id="A0A6N7XIB6"/>